<dbReference type="Gene3D" id="1.20.1640.10">
    <property type="entry name" value="Multidrug efflux transporter AcrB transmembrane domain"/>
    <property type="match status" value="2"/>
</dbReference>
<comment type="caution">
    <text evidence="2">The sequence shown here is derived from an EMBL/GenBank/DDBJ whole genome shotgun (WGS) entry which is preliminary data.</text>
</comment>
<feature type="transmembrane region" description="Helical" evidence="1">
    <location>
        <begin position="996"/>
        <end position="1020"/>
    </location>
</feature>
<feature type="transmembrane region" description="Helical" evidence="1">
    <location>
        <begin position="865"/>
        <end position="884"/>
    </location>
</feature>
<accession>C3J9Y0</accession>
<dbReference type="InterPro" id="IPR001036">
    <property type="entry name" value="Acrflvin-R"/>
</dbReference>
<feature type="transmembrane region" description="Helical" evidence="1">
    <location>
        <begin position="332"/>
        <end position="351"/>
    </location>
</feature>
<dbReference type="GeneID" id="93364743"/>
<dbReference type="PRINTS" id="PR00702">
    <property type="entry name" value="ACRIFLAVINRP"/>
</dbReference>
<dbReference type="EMBL" id="ACNN01000016">
    <property type="protein sequence ID" value="EEN82993.1"/>
    <property type="molecule type" value="Genomic_DNA"/>
</dbReference>
<evidence type="ECO:0000313" key="3">
    <source>
        <dbReference type="Proteomes" id="UP000004295"/>
    </source>
</evidence>
<dbReference type="PANTHER" id="PTHR32063">
    <property type="match status" value="1"/>
</dbReference>
<feature type="transmembrane region" description="Helical" evidence="1">
    <location>
        <begin position="383"/>
        <end position="408"/>
    </location>
</feature>
<dbReference type="SUPFAM" id="SSF82714">
    <property type="entry name" value="Multidrug efflux transporter AcrB TolC docking domain, DN and DC subdomains"/>
    <property type="match status" value="2"/>
</dbReference>
<dbReference type="PANTHER" id="PTHR32063:SF0">
    <property type="entry name" value="SWARMING MOTILITY PROTEIN SWRC"/>
    <property type="match status" value="1"/>
</dbReference>
<keyword evidence="1" id="KW-0812">Transmembrane</keyword>
<feature type="transmembrane region" description="Helical" evidence="1">
    <location>
        <begin position="891"/>
        <end position="911"/>
    </location>
</feature>
<sequence length="1042" mass="113946">MSIYSAAVKKPITTILVFVALAILGIFSLQKLPIDLYPKIETNNIIVLTSYPGAGPQDVEANVTEPIENVLNGIANQKHITSESRENVSMITVEFNEGTDMESATNDIRDKLGLLSETLPDGAHDPMLFKFGVDDIPVQILVATARESTPGLDKILEDKVLNVLGRIDGVGSVSSSGTIKRQIQVYCDPSALEAYGLTIQQISAIIRAENSNVPAGQISIGNATNSIRVQGEFAEPRDLENIVVLSRMGQNVYLRDVARVEDTVAEQMQEAYLNGERSAAIIVNKQSGANSVEISRKVAEALPKIQETLPSDVEIFSVVNTSRSIVNTISSLGETILITFAVVMLVVFLFLGRWRATIIIILTIPISLVGSFIYLMLTGNTLNIISMSSLSIAIGMVVDDAIVVLENITTHIERGSYPKQAAVHATNEVAISVFASTLTMLAVFLPLTMVGGVTGIMFRQLGWIVSIIMIVSTICAVLLTPTLCAHWLRRRDTSKQKPNFLVVRMEKLLGKIEDHYVRLLRLTLAHRTLTVLVAIAIFVGSIALGSFINTDFMPKSDSNAATVRIDLPVGTNVNIAREVGLDISRIWKEKYPEMTNCNFTVGQADASNTFATFMGSGNNIIRYNIGFLDAGDRKRSIYELADMMRADLDNYPGLKSYVVTPGGGGGNFGGQTAVSVELYGYDFEKSNKAAQQVTEALLKKSSCSEVNNDRNEDMPEYYMEFDRRKLAEHGLSMATAAGYISSSVTGSLASHFREDGNEYEIRVRLAPEHRRSLEDLKNILVATPSGQSVRLGDLGTFREYYTPPTIKRKDRERVITLSTVAASGVALSELVKDANEVMNSIDLPQGITYKLAGSYEQQQESFTDLTVLLVLILILVYIVMAAQFESFLDPFVIMFSVPFAFTGVILGLVLTGVSLSLIAFIGAIMLVGIVVKNGIVLIDYTRLGRERGHSVCRSILIAGRSRLRPVLMTTLTTVLGMVPMAIGIGEGSEMWQPMGVTVAFGLTISTFVTLVLIPTIYASFTGREIKRDRRRLYKELKNKANS</sequence>
<proteinExistence type="predicted"/>
<dbReference type="Gene3D" id="3.30.2090.10">
    <property type="entry name" value="Multidrug efflux transporter AcrB TolC docking domain, DN and DC subdomains"/>
    <property type="match status" value="2"/>
</dbReference>
<dbReference type="RefSeq" id="WP_004333259.1">
    <property type="nucleotide sequence ID" value="NZ_ACNN01000016.1"/>
</dbReference>
<dbReference type="Pfam" id="PF00873">
    <property type="entry name" value="ACR_tran"/>
    <property type="match status" value="1"/>
</dbReference>
<dbReference type="Gene3D" id="3.30.70.1320">
    <property type="entry name" value="Multidrug efflux transporter AcrB pore domain like"/>
    <property type="match status" value="1"/>
</dbReference>
<name>C3J9Y0_POREA</name>
<dbReference type="GO" id="GO:0005886">
    <property type="term" value="C:plasma membrane"/>
    <property type="evidence" value="ECO:0007669"/>
    <property type="project" value="TreeGrafter"/>
</dbReference>
<keyword evidence="3" id="KW-1185">Reference proteome</keyword>
<feature type="transmembrane region" description="Helical" evidence="1">
    <location>
        <begin position="358"/>
        <end position="377"/>
    </location>
</feature>
<dbReference type="SUPFAM" id="SSF82866">
    <property type="entry name" value="Multidrug efflux transporter AcrB transmembrane domain"/>
    <property type="match status" value="2"/>
</dbReference>
<feature type="transmembrane region" description="Helical" evidence="1">
    <location>
        <begin position="12"/>
        <end position="29"/>
    </location>
</feature>
<evidence type="ECO:0000313" key="2">
    <source>
        <dbReference type="EMBL" id="EEN82993.1"/>
    </source>
</evidence>
<feature type="transmembrane region" description="Helical" evidence="1">
    <location>
        <begin position="966"/>
        <end position="984"/>
    </location>
</feature>
<feature type="transmembrane region" description="Helical" evidence="1">
    <location>
        <begin position="461"/>
        <end position="488"/>
    </location>
</feature>
<dbReference type="Gene3D" id="3.30.70.1430">
    <property type="entry name" value="Multidrug efflux transporter AcrB pore domain"/>
    <property type="match status" value="2"/>
</dbReference>
<dbReference type="Gene3D" id="3.30.70.1440">
    <property type="entry name" value="Multidrug efflux transporter AcrB pore domain"/>
    <property type="match status" value="1"/>
</dbReference>
<feature type="transmembrane region" description="Helical" evidence="1">
    <location>
        <begin position="429"/>
        <end position="449"/>
    </location>
</feature>
<dbReference type="GO" id="GO:0042910">
    <property type="term" value="F:xenobiotic transmembrane transporter activity"/>
    <property type="evidence" value="ECO:0007669"/>
    <property type="project" value="TreeGrafter"/>
</dbReference>
<reference evidence="2 3" key="1">
    <citation type="submission" date="2009-04" db="EMBL/GenBank/DDBJ databases">
        <authorList>
            <person name="Sebastian Y."/>
            <person name="Madupu R."/>
            <person name="Durkin A.S."/>
            <person name="Torralba M."/>
            <person name="Methe B."/>
            <person name="Sutton G.G."/>
            <person name="Strausberg R.L."/>
            <person name="Nelson K.E."/>
        </authorList>
    </citation>
    <scope>NUCLEOTIDE SEQUENCE [LARGE SCALE GENOMIC DNA]</scope>
    <source>
        <strain evidence="3">ATCC 35406 / BCRC 14492 / JCM 8526 / NCTC 13058 / HG 370</strain>
    </source>
</reference>
<dbReference type="AlphaFoldDB" id="C3J9Y0"/>
<gene>
    <name evidence="2" type="primary">czcA</name>
    <name evidence="2" type="ORF">POREN0001_0902</name>
</gene>
<feature type="transmembrane region" description="Helical" evidence="1">
    <location>
        <begin position="917"/>
        <end position="938"/>
    </location>
</feature>
<dbReference type="SUPFAM" id="SSF82693">
    <property type="entry name" value="Multidrug efflux transporter AcrB pore domain, PN1, PN2, PC1 and PC2 subdomains"/>
    <property type="match status" value="3"/>
</dbReference>
<dbReference type="Proteomes" id="UP000004295">
    <property type="component" value="Unassembled WGS sequence"/>
</dbReference>
<evidence type="ECO:0000256" key="1">
    <source>
        <dbReference type="SAM" id="Phobius"/>
    </source>
</evidence>
<protein>
    <submittedName>
        <fullName evidence="2">Heavy metal efflux pump, CzcA family</fullName>
    </submittedName>
</protein>
<keyword evidence="1" id="KW-0472">Membrane</keyword>
<feature type="transmembrane region" description="Helical" evidence="1">
    <location>
        <begin position="528"/>
        <end position="548"/>
    </location>
</feature>
<organism evidence="2 3">
    <name type="scientific">Porphyromonas endodontalis (strain ATCC 35406 / DSM 24491 / JCM 8526 / CCUG 16442 / BCRC 14492 / NCTC 13058 / HG 370)</name>
    <name type="common">Bacteroides endodontalis</name>
    <dbReference type="NCBI Taxonomy" id="553175"/>
    <lineage>
        <taxon>Bacteria</taxon>
        <taxon>Pseudomonadati</taxon>
        <taxon>Bacteroidota</taxon>
        <taxon>Bacteroidia</taxon>
        <taxon>Bacteroidales</taxon>
        <taxon>Porphyromonadaceae</taxon>
        <taxon>Porphyromonas</taxon>
    </lineage>
</organism>
<keyword evidence="1" id="KW-1133">Transmembrane helix</keyword>
<dbReference type="STRING" id="553175.POREN0001_0902"/>
<dbReference type="eggNOG" id="COG0841">
    <property type="taxonomic scope" value="Bacteria"/>
</dbReference>
<dbReference type="InterPro" id="IPR027463">
    <property type="entry name" value="AcrB_DN_DC_subdom"/>
</dbReference>